<accession>A0ACC2GFW6</accession>
<comment type="caution">
    <text evidence="1">The sequence shown here is derived from an EMBL/GenBank/DDBJ whole genome shotgun (WGS) entry which is preliminary data.</text>
</comment>
<name>A0ACC2GFW6_DALPE</name>
<dbReference type="EMBL" id="CM055740">
    <property type="protein sequence ID" value="KAJ8002514.1"/>
    <property type="molecule type" value="Genomic_DNA"/>
</dbReference>
<evidence type="ECO:0000313" key="1">
    <source>
        <dbReference type="EMBL" id="KAJ8002514.1"/>
    </source>
</evidence>
<proteinExistence type="predicted"/>
<keyword evidence="2" id="KW-1185">Reference proteome</keyword>
<protein>
    <submittedName>
        <fullName evidence="1">Uncharacterized protein</fullName>
    </submittedName>
</protein>
<reference evidence="1" key="1">
    <citation type="submission" date="2021-05" db="EMBL/GenBank/DDBJ databases">
        <authorList>
            <person name="Pan Q."/>
            <person name="Jouanno E."/>
            <person name="Zahm M."/>
            <person name="Klopp C."/>
            <person name="Cabau C."/>
            <person name="Louis A."/>
            <person name="Berthelot C."/>
            <person name="Parey E."/>
            <person name="Roest Crollius H."/>
            <person name="Montfort J."/>
            <person name="Robinson-Rechavi M."/>
            <person name="Bouchez O."/>
            <person name="Lampietro C."/>
            <person name="Lopez Roques C."/>
            <person name="Donnadieu C."/>
            <person name="Postlethwait J."/>
            <person name="Bobe J."/>
            <person name="Dillon D."/>
            <person name="Chandos A."/>
            <person name="von Hippel F."/>
            <person name="Guiguen Y."/>
        </authorList>
    </citation>
    <scope>NUCLEOTIDE SEQUENCE</scope>
    <source>
        <strain evidence="1">YG-Jan2019</strain>
    </source>
</reference>
<dbReference type="Proteomes" id="UP001157502">
    <property type="component" value="Chromosome 13"/>
</dbReference>
<evidence type="ECO:0000313" key="2">
    <source>
        <dbReference type="Proteomes" id="UP001157502"/>
    </source>
</evidence>
<sequence>MEAVLQNLERTVELLALSQTQIQVLEWDEQTLHRAFQWARYCEQLHKRFQSNPTVRDVMEKHLQATNERLQVTFQGYTGMGFSDLSQCQHLLLVGLLKNHAVPSAVLKLLFDASSANFEEPSKDDVGYCTELIVVKSACKILSGINLKRSVSFLSPDAEVMGAALMDVLQTILLPVTGRPNVDLAERFLDSIVQTCGENRNLSFILAAALLSKKLDRNKTAELSTTTTAFTTTPGSVSEDFLVGWIIQHNFHQNMLSTMPSGLLMDLCQHSVKFRLAHCNTLKLWGSQLEFDQSTGNWVQICPTNGVSFRDLADRYRSLLGVCPSIREEVEGELTALMVVDGDFDVKGLSVWTDLLAELHGRF</sequence>
<gene>
    <name evidence="1" type="ORF">DPEC_G00159700</name>
</gene>
<organism evidence="1 2">
    <name type="scientific">Dallia pectoralis</name>
    <name type="common">Alaska blackfish</name>
    <dbReference type="NCBI Taxonomy" id="75939"/>
    <lineage>
        <taxon>Eukaryota</taxon>
        <taxon>Metazoa</taxon>
        <taxon>Chordata</taxon>
        <taxon>Craniata</taxon>
        <taxon>Vertebrata</taxon>
        <taxon>Euteleostomi</taxon>
        <taxon>Actinopterygii</taxon>
        <taxon>Neopterygii</taxon>
        <taxon>Teleostei</taxon>
        <taxon>Protacanthopterygii</taxon>
        <taxon>Esociformes</taxon>
        <taxon>Umbridae</taxon>
        <taxon>Dallia</taxon>
    </lineage>
</organism>